<protein>
    <submittedName>
        <fullName evidence="1">Uncharacterized protein</fullName>
    </submittedName>
</protein>
<evidence type="ECO:0000313" key="1">
    <source>
        <dbReference type="EMBL" id="MBB5352321.1"/>
    </source>
</evidence>
<dbReference type="EMBL" id="JACHFD010000012">
    <property type="protein sequence ID" value="MBB5352321.1"/>
    <property type="molecule type" value="Genomic_DNA"/>
</dbReference>
<organism evidence="1 2">
    <name type="scientific">Haloferula luteola</name>
    <dbReference type="NCBI Taxonomy" id="595692"/>
    <lineage>
        <taxon>Bacteria</taxon>
        <taxon>Pseudomonadati</taxon>
        <taxon>Verrucomicrobiota</taxon>
        <taxon>Verrucomicrobiia</taxon>
        <taxon>Verrucomicrobiales</taxon>
        <taxon>Verrucomicrobiaceae</taxon>
        <taxon>Haloferula</taxon>
    </lineage>
</organism>
<accession>A0A840VHW3</accession>
<gene>
    <name evidence="1" type="ORF">HNR46_002566</name>
</gene>
<dbReference type="Proteomes" id="UP000557717">
    <property type="component" value="Unassembled WGS sequence"/>
</dbReference>
<comment type="caution">
    <text evidence="1">The sequence shown here is derived from an EMBL/GenBank/DDBJ whole genome shotgun (WGS) entry which is preliminary data.</text>
</comment>
<dbReference type="RefSeq" id="WP_184019256.1">
    <property type="nucleotide sequence ID" value="NZ_JACHFD010000012.1"/>
</dbReference>
<proteinExistence type="predicted"/>
<dbReference type="AlphaFoldDB" id="A0A840VHW3"/>
<sequence length="193" mass="20947">MWKSGQIALICVLGAEVSAAEPAKFSWKAPEIGAGVFSDALGMLAQEREEYAESLAAYAVNRIVKEGASEASLEEGRRFMALSMQLAPRNRRAVVANYQLSRGVLPAKVEGGYEPAVLSKLLLTRASLLKEQGGPENLLLARAFIELAADLDPRNDDAVYASELQRLDHGRVHWQELTDGGAKVSGSERPERP</sequence>
<evidence type="ECO:0000313" key="2">
    <source>
        <dbReference type="Proteomes" id="UP000557717"/>
    </source>
</evidence>
<name>A0A840VHW3_9BACT</name>
<keyword evidence="2" id="KW-1185">Reference proteome</keyword>
<reference evidence="1 2" key="1">
    <citation type="submission" date="2020-08" db="EMBL/GenBank/DDBJ databases">
        <title>Genomic Encyclopedia of Type Strains, Phase IV (KMG-IV): sequencing the most valuable type-strain genomes for metagenomic binning, comparative biology and taxonomic classification.</title>
        <authorList>
            <person name="Goeker M."/>
        </authorList>
    </citation>
    <scope>NUCLEOTIDE SEQUENCE [LARGE SCALE GENOMIC DNA]</scope>
    <source>
        <strain evidence="1 2">YC6886</strain>
    </source>
</reference>